<dbReference type="Proteomes" id="UP001426770">
    <property type="component" value="Unassembled WGS sequence"/>
</dbReference>
<reference evidence="1 2" key="1">
    <citation type="submission" date="2024-02" db="EMBL/GenBank/DDBJ databases">
        <title>Lysinimicrobium sediminis NBRC 112286.</title>
        <authorList>
            <person name="Ichikawa N."/>
            <person name="Katano-Makiyama Y."/>
            <person name="Hidaka K."/>
        </authorList>
    </citation>
    <scope>NUCLEOTIDE SEQUENCE [LARGE SCALE GENOMIC DNA]</scope>
    <source>
        <strain evidence="1 2">NBRC 112286</strain>
    </source>
</reference>
<sequence length="99" mass="10265">MSEIAVSKDQLNVRFDDALVHVDALDTTLAGVPDAPDGGIASELIGFAMAAALDAAGTTADGYRALIAVAKDVLEDFSSNEQRAVEELADLKSAVQDES</sequence>
<proteinExistence type="predicted"/>
<protein>
    <submittedName>
        <fullName evidence="1">Uncharacterized protein</fullName>
    </submittedName>
</protein>
<name>A0ABP9WKJ1_9MICO</name>
<dbReference type="EMBL" id="BAABRR010000011">
    <property type="protein sequence ID" value="GAA5519626.1"/>
    <property type="molecule type" value="Genomic_DNA"/>
</dbReference>
<comment type="caution">
    <text evidence="1">The sequence shown here is derived from an EMBL/GenBank/DDBJ whole genome shotgun (WGS) entry which is preliminary data.</text>
</comment>
<organism evidence="1 2">
    <name type="scientific">Demequina sediminis</name>
    <dbReference type="NCBI Taxonomy" id="1930058"/>
    <lineage>
        <taxon>Bacteria</taxon>
        <taxon>Bacillati</taxon>
        <taxon>Actinomycetota</taxon>
        <taxon>Actinomycetes</taxon>
        <taxon>Micrococcales</taxon>
        <taxon>Demequinaceae</taxon>
        <taxon>Demequina</taxon>
    </lineage>
</organism>
<gene>
    <name evidence="1" type="ORF">Lsed01_02077</name>
</gene>
<evidence type="ECO:0000313" key="1">
    <source>
        <dbReference type="EMBL" id="GAA5519626.1"/>
    </source>
</evidence>
<dbReference type="RefSeq" id="WP_286216539.1">
    <property type="nucleotide sequence ID" value="NZ_AP027736.1"/>
</dbReference>
<evidence type="ECO:0000313" key="2">
    <source>
        <dbReference type="Proteomes" id="UP001426770"/>
    </source>
</evidence>
<keyword evidence="2" id="KW-1185">Reference proteome</keyword>
<accession>A0ABP9WKJ1</accession>